<keyword evidence="7 10" id="KW-0067">ATP-binding</keyword>
<name>A0A976M3W9_THEOR</name>
<protein>
    <recommendedName>
        <fullName evidence="3">tRNA dimethylallyltransferase</fullName>
        <ecNumber evidence="3">2.5.1.75</ecNumber>
    </recommendedName>
</protein>
<accession>A0A976M3W9</accession>
<dbReference type="Gene3D" id="1.10.20.140">
    <property type="match status" value="1"/>
</dbReference>
<evidence type="ECO:0000256" key="6">
    <source>
        <dbReference type="ARBA" id="ARBA00022741"/>
    </source>
</evidence>
<keyword evidence="8" id="KW-0460">Magnesium</keyword>
<dbReference type="GO" id="GO:0005524">
    <property type="term" value="F:ATP binding"/>
    <property type="evidence" value="ECO:0007669"/>
    <property type="project" value="UniProtKB-KW"/>
</dbReference>
<dbReference type="InterPro" id="IPR039657">
    <property type="entry name" value="Dimethylallyltransferase"/>
</dbReference>
<dbReference type="InterPro" id="IPR013584">
    <property type="entry name" value="RAP"/>
</dbReference>
<organism evidence="12 13">
    <name type="scientific">Theileria orientalis</name>
    <dbReference type="NCBI Taxonomy" id="68886"/>
    <lineage>
        <taxon>Eukaryota</taxon>
        <taxon>Sar</taxon>
        <taxon>Alveolata</taxon>
        <taxon>Apicomplexa</taxon>
        <taxon>Aconoidasida</taxon>
        <taxon>Piroplasmida</taxon>
        <taxon>Theileriidae</taxon>
        <taxon>Theileria</taxon>
    </lineage>
</organism>
<dbReference type="HAMAP" id="MF_00185">
    <property type="entry name" value="IPP_trans"/>
    <property type="match status" value="1"/>
</dbReference>
<evidence type="ECO:0000256" key="9">
    <source>
        <dbReference type="ARBA" id="ARBA00049563"/>
    </source>
</evidence>
<dbReference type="Proteomes" id="UP000244803">
    <property type="component" value="Chromosome 1"/>
</dbReference>
<keyword evidence="5" id="KW-0819">tRNA processing</keyword>
<evidence type="ECO:0000313" key="12">
    <source>
        <dbReference type="EMBL" id="UKJ87894.2"/>
    </source>
</evidence>
<evidence type="ECO:0000256" key="8">
    <source>
        <dbReference type="ARBA" id="ARBA00022842"/>
    </source>
</evidence>
<reference evidence="12" key="1">
    <citation type="submission" date="2022-07" db="EMBL/GenBank/DDBJ databases">
        <title>Evaluation of T. orientalis genome assembly methods using nanopore sequencing and analysis of variation between genomes.</title>
        <authorList>
            <person name="Yam J."/>
            <person name="Micallef M.L."/>
            <person name="Liu M."/>
            <person name="Djordjevic S.P."/>
            <person name="Bogema D.R."/>
            <person name="Jenkins C."/>
        </authorList>
    </citation>
    <scope>NUCLEOTIDE SEQUENCE</scope>
    <source>
        <strain evidence="12">Fish Creek</strain>
    </source>
</reference>
<evidence type="ECO:0000256" key="1">
    <source>
        <dbReference type="ARBA" id="ARBA00001946"/>
    </source>
</evidence>
<feature type="domain" description="RAP" evidence="11">
    <location>
        <begin position="1"/>
        <end position="59"/>
    </location>
</feature>
<dbReference type="Gene3D" id="3.40.50.300">
    <property type="entry name" value="P-loop containing nucleotide triphosphate hydrolases"/>
    <property type="match status" value="1"/>
</dbReference>
<dbReference type="PROSITE" id="PS51286">
    <property type="entry name" value="RAP"/>
    <property type="match status" value="1"/>
</dbReference>
<dbReference type="AlphaFoldDB" id="A0A976M3W9"/>
<dbReference type="SUPFAM" id="SSF52540">
    <property type="entry name" value="P-loop containing nucleoside triphosphate hydrolases"/>
    <property type="match status" value="1"/>
</dbReference>
<evidence type="ECO:0000313" key="13">
    <source>
        <dbReference type="Proteomes" id="UP000244803"/>
    </source>
</evidence>
<dbReference type="OrthoDB" id="329354at2759"/>
<dbReference type="EMBL" id="CP056065">
    <property type="protein sequence ID" value="UKJ87894.2"/>
    <property type="molecule type" value="Genomic_DNA"/>
</dbReference>
<evidence type="ECO:0000259" key="11">
    <source>
        <dbReference type="PROSITE" id="PS51286"/>
    </source>
</evidence>
<dbReference type="GO" id="GO:0052381">
    <property type="term" value="F:tRNA dimethylallyltransferase activity"/>
    <property type="evidence" value="ECO:0007669"/>
    <property type="project" value="UniProtKB-EC"/>
</dbReference>
<dbReference type="Pfam" id="PF01715">
    <property type="entry name" value="IPPT"/>
    <property type="match status" value="1"/>
</dbReference>
<comment type="similarity">
    <text evidence="2 10">Belongs to the IPP transferase family.</text>
</comment>
<evidence type="ECO:0000256" key="10">
    <source>
        <dbReference type="RuleBase" id="RU003785"/>
    </source>
</evidence>
<evidence type="ECO:0000256" key="3">
    <source>
        <dbReference type="ARBA" id="ARBA00012665"/>
    </source>
</evidence>
<dbReference type="NCBIfam" id="TIGR00174">
    <property type="entry name" value="miaA"/>
    <property type="match status" value="1"/>
</dbReference>
<comment type="cofactor">
    <cofactor evidence="1">
        <name>Mg(2+)</name>
        <dbReference type="ChEBI" id="CHEBI:18420"/>
    </cofactor>
</comment>
<evidence type="ECO:0000256" key="7">
    <source>
        <dbReference type="ARBA" id="ARBA00022840"/>
    </source>
</evidence>
<dbReference type="InterPro" id="IPR018022">
    <property type="entry name" value="IPT"/>
</dbReference>
<dbReference type="PANTHER" id="PTHR11088">
    <property type="entry name" value="TRNA DIMETHYLALLYLTRANSFERASE"/>
    <property type="match status" value="1"/>
</dbReference>
<dbReference type="EC" id="2.5.1.75" evidence="3"/>
<proteinExistence type="inferred from homology"/>
<dbReference type="InterPro" id="IPR027417">
    <property type="entry name" value="P-loop_NTPase"/>
</dbReference>
<gene>
    <name evidence="12" type="ORF">MACJ_000336</name>
</gene>
<keyword evidence="4 10" id="KW-0808">Transferase</keyword>
<keyword evidence="6 10" id="KW-0547">Nucleotide-binding</keyword>
<evidence type="ECO:0000256" key="4">
    <source>
        <dbReference type="ARBA" id="ARBA00022679"/>
    </source>
</evidence>
<dbReference type="PANTHER" id="PTHR11088:SF60">
    <property type="entry name" value="TRNA DIMETHYLALLYLTRANSFERASE"/>
    <property type="match status" value="1"/>
</dbReference>
<sequence>MAIDVDYERDIYYESHGFERISSLKQFIMNEMGWKLRFIPIDEWKYNISDEDKRNYLGRFICKYYVDTQFDKNPPWVLGFWETGFVKDSKSMPSIEIKLAPPENPLPQVENEVKLLESNRVELEEGMMSRLEQEYNNALMTSRERIKNLINDSLSVFDNKELIVELLSKYTHKSKNKNHVTTKYQSNNVSFLQMDEAYVPSSVRVMMSEVEPPDPAIKEKMEQIEQARNDEEIHAFYQEAQEFEQLTQVTLIELQKMLQLQLNPYLMETEKINQAYQESLHNNQQDHVNPVSFIQTQAMDLSQIRQLNVKIGQSEVPYPTVDDFVMNMEKKRDVAEKSARNRILNMYLNLMKAQHEMIADELHVAVSRIISQYSGIVEEANKGQFNKKNNTHTQVYKGFAIGTAKPSYDEVKSVPHHLIDFIDPTEDYNASLFVKDCSTVIDDLFSQNKLPVIVGGTNLYIEGLLWPSVMDFEQNDDNDSLEGEFAEYDSDTLHDMLMEIDPNRARDLHKNDRKRIIRSLDVYHYHRITHTELMKIRKREREATGIRYDVMLFLLKSDPEIHRQRIKDRVKSMLRDGILDECKQLMSLKAYKELMPLLTESGEFNSNPDKDLLDRCASVLENKTWQYSQRQKTWINNRLMKYDLKSSVVDTNGMKCSLRNVQISKFGTTSSRNKLEL</sequence>
<evidence type="ECO:0000256" key="5">
    <source>
        <dbReference type="ARBA" id="ARBA00022694"/>
    </source>
</evidence>
<comment type="catalytic activity">
    <reaction evidence="9">
        <text>adenosine(37) in tRNA + dimethylallyl diphosphate = N(6)-dimethylallyladenosine(37) in tRNA + diphosphate</text>
        <dbReference type="Rhea" id="RHEA:26482"/>
        <dbReference type="Rhea" id="RHEA-COMP:10162"/>
        <dbReference type="Rhea" id="RHEA-COMP:10375"/>
        <dbReference type="ChEBI" id="CHEBI:33019"/>
        <dbReference type="ChEBI" id="CHEBI:57623"/>
        <dbReference type="ChEBI" id="CHEBI:74411"/>
        <dbReference type="ChEBI" id="CHEBI:74415"/>
        <dbReference type="EC" id="2.5.1.75"/>
    </reaction>
</comment>
<dbReference type="GO" id="GO:0006400">
    <property type="term" value="P:tRNA modification"/>
    <property type="evidence" value="ECO:0007669"/>
    <property type="project" value="TreeGrafter"/>
</dbReference>
<evidence type="ECO:0000256" key="2">
    <source>
        <dbReference type="ARBA" id="ARBA00005842"/>
    </source>
</evidence>